<feature type="region of interest" description="Disordered" evidence="8">
    <location>
        <begin position="1"/>
        <end position="31"/>
    </location>
</feature>
<dbReference type="GO" id="GO:0006465">
    <property type="term" value="P:signal peptide processing"/>
    <property type="evidence" value="ECO:0007669"/>
    <property type="project" value="InterPro"/>
</dbReference>
<dbReference type="GO" id="GO:0005886">
    <property type="term" value="C:plasma membrane"/>
    <property type="evidence" value="ECO:0007669"/>
    <property type="project" value="UniProtKB-SubCell"/>
</dbReference>
<evidence type="ECO:0000313" key="10">
    <source>
        <dbReference type="EMBL" id="MBE6832890.1"/>
    </source>
</evidence>
<feature type="domain" description="Peptidase S26" evidence="9">
    <location>
        <begin position="40"/>
        <end position="202"/>
    </location>
</feature>
<dbReference type="InterPro" id="IPR019757">
    <property type="entry name" value="Pept_S26A_signal_pept_1_Lys-AS"/>
</dbReference>
<keyword evidence="7" id="KW-0472">Membrane</keyword>
<reference evidence="10" key="1">
    <citation type="submission" date="2019-04" db="EMBL/GenBank/DDBJ databases">
        <title>Evolution of Biomass-Degrading Anaerobic Consortia Revealed by Metagenomics.</title>
        <authorList>
            <person name="Peng X."/>
        </authorList>
    </citation>
    <scope>NUCLEOTIDE SEQUENCE</scope>
    <source>
        <strain evidence="10">SIG551</strain>
    </source>
</reference>
<dbReference type="GO" id="GO:0009003">
    <property type="term" value="F:signal peptidase activity"/>
    <property type="evidence" value="ECO:0007669"/>
    <property type="project" value="UniProtKB-EC"/>
</dbReference>
<dbReference type="PANTHER" id="PTHR43390">
    <property type="entry name" value="SIGNAL PEPTIDASE I"/>
    <property type="match status" value="1"/>
</dbReference>
<comment type="subcellular location">
    <subcellularLocation>
        <location evidence="2">Cell membrane</location>
        <topology evidence="2">Single-pass type II membrane protein</topology>
    </subcellularLocation>
    <subcellularLocation>
        <location evidence="7">Membrane</location>
        <topology evidence="7">Single-pass type II membrane protein</topology>
    </subcellularLocation>
</comment>
<accession>A0A928Q4F8</accession>
<proteinExistence type="inferred from homology"/>
<evidence type="ECO:0000259" key="9">
    <source>
        <dbReference type="Pfam" id="PF10502"/>
    </source>
</evidence>
<keyword evidence="7" id="KW-0645">Protease</keyword>
<feature type="active site" evidence="6">
    <location>
        <position position="70"/>
    </location>
</feature>
<keyword evidence="7" id="KW-0812">Transmembrane</keyword>
<dbReference type="InterPro" id="IPR019758">
    <property type="entry name" value="Pept_S26A_signal_pept_1_CS"/>
</dbReference>
<organism evidence="10 11">
    <name type="scientific">Faecalispora sporosphaeroides</name>
    <dbReference type="NCBI Taxonomy" id="1549"/>
    <lineage>
        <taxon>Bacteria</taxon>
        <taxon>Bacillati</taxon>
        <taxon>Bacillota</taxon>
        <taxon>Clostridia</taxon>
        <taxon>Eubacteriales</taxon>
        <taxon>Oscillospiraceae</taxon>
        <taxon>Faecalispora</taxon>
    </lineage>
</organism>
<dbReference type="InterPro" id="IPR019533">
    <property type="entry name" value="Peptidase_S26"/>
</dbReference>
<dbReference type="EC" id="3.4.21.89" evidence="4 7"/>
<feature type="active site" evidence="6">
    <location>
        <position position="110"/>
    </location>
</feature>
<dbReference type="Gene3D" id="2.10.109.10">
    <property type="entry name" value="Umud Fragment, subunit A"/>
    <property type="match status" value="1"/>
</dbReference>
<comment type="catalytic activity">
    <reaction evidence="1 7">
        <text>Cleavage of hydrophobic, N-terminal signal or leader sequences from secreted and periplasmic proteins.</text>
        <dbReference type="EC" id="3.4.21.89"/>
    </reaction>
</comment>
<comment type="caution">
    <text evidence="10">The sequence shown here is derived from an EMBL/GenBank/DDBJ whole genome shotgun (WGS) entry which is preliminary data.</text>
</comment>
<dbReference type="SUPFAM" id="SSF51306">
    <property type="entry name" value="LexA/Signal peptidase"/>
    <property type="match status" value="1"/>
</dbReference>
<evidence type="ECO:0000256" key="6">
    <source>
        <dbReference type="PIRSR" id="PIRSR600223-1"/>
    </source>
</evidence>
<dbReference type="PROSITE" id="PS00761">
    <property type="entry name" value="SPASE_I_3"/>
    <property type="match status" value="1"/>
</dbReference>
<dbReference type="PROSITE" id="PS00760">
    <property type="entry name" value="SPASE_I_2"/>
    <property type="match status" value="1"/>
</dbReference>
<keyword evidence="7" id="KW-1133">Transmembrane helix</keyword>
<dbReference type="PANTHER" id="PTHR43390:SF1">
    <property type="entry name" value="CHLOROPLAST PROCESSING PEPTIDASE"/>
    <property type="match status" value="1"/>
</dbReference>
<dbReference type="CDD" id="cd06530">
    <property type="entry name" value="S26_SPase_I"/>
    <property type="match status" value="1"/>
</dbReference>
<dbReference type="GO" id="GO:0004252">
    <property type="term" value="F:serine-type endopeptidase activity"/>
    <property type="evidence" value="ECO:0007669"/>
    <property type="project" value="InterPro"/>
</dbReference>
<protein>
    <recommendedName>
        <fullName evidence="4 7">Signal peptidase I</fullName>
        <ecNumber evidence="4 7">3.4.21.89</ecNumber>
    </recommendedName>
</protein>
<dbReference type="InterPro" id="IPR000223">
    <property type="entry name" value="Pept_S26A_signal_pept_1"/>
</dbReference>
<feature type="transmembrane region" description="Helical" evidence="7">
    <location>
        <begin position="45"/>
        <end position="64"/>
    </location>
</feature>
<evidence type="ECO:0000256" key="3">
    <source>
        <dbReference type="ARBA" id="ARBA00009370"/>
    </source>
</evidence>
<evidence type="ECO:0000256" key="1">
    <source>
        <dbReference type="ARBA" id="ARBA00000677"/>
    </source>
</evidence>
<dbReference type="Pfam" id="PF10502">
    <property type="entry name" value="Peptidase_S26"/>
    <property type="match status" value="1"/>
</dbReference>
<evidence type="ECO:0000256" key="4">
    <source>
        <dbReference type="ARBA" id="ARBA00013208"/>
    </source>
</evidence>
<dbReference type="InterPro" id="IPR036286">
    <property type="entry name" value="LexA/Signal_pep-like_sf"/>
</dbReference>
<dbReference type="PRINTS" id="PR00727">
    <property type="entry name" value="LEADERPTASE"/>
</dbReference>
<dbReference type="AlphaFoldDB" id="A0A928Q4F8"/>
<dbReference type="EMBL" id="SVNY01000002">
    <property type="protein sequence ID" value="MBE6832890.1"/>
    <property type="molecule type" value="Genomic_DNA"/>
</dbReference>
<gene>
    <name evidence="10" type="primary">lepB</name>
    <name evidence="10" type="ORF">E7512_04790</name>
</gene>
<evidence type="ECO:0000313" key="11">
    <source>
        <dbReference type="Proteomes" id="UP000754750"/>
    </source>
</evidence>
<comment type="similarity">
    <text evidence="3 7">Belongs to the peptidase S26 family.</text>
</comment>
<name>A0A928Q4F8_9FIRM</name>
<keyword evidence="5 7" id="KW-0378">Hydrolase</keyword>
<dbReference type="Proteomes" id="UP000754750">
    <property type="component" value="Unassembled WGS sequence"/>
</dbReference>
<evidence type="ECO:0000256" key="2">
    <source>
        <dbReference type="ARBA" id="ARBA00004401"/>
    </source>
</evidence>
<evidence type="ECO:0000256" key="7">
    <source>
        <dbReference type="RuleBase" id="RU362042"/>
    </source>
</evidence>
<dbReference type="NCBIfam" id="TIGR02227">
    <property type="entry name" value="sigpep_I_bact"/>
    <property type="match status" value="1"/>
</dbReference>
<evidence type="ECO:0000256" key="5">
    <source>
        <dbReference type="ARBA" id="ARBA00022801"/>
    </source>
</evidence>
<dbReference type="RefSeq" id="WP_020071698.1">
    <property type="nucleotide sequence ID" value="NZ_JBKWRC010000001.1"/>
</dbReference>
<evidence type="ECO:0000256" key="8">
    <source>
        <dbReference type="SAM" id="MobiDB-lite"/>
    </source>
</evidence>
<sequence>MQEEEKNPLVQAAPKSELQQNDSDPNDPSPHPSAFTVSCFEWVDSLVMALVAVVILFTFLFRVVTVDGTSMLPNLESGDRIVVSSYFYQPEQGDVVVLKRTIGLTKPIVKRVIALPGQTVDIDYITGTVSVDGKELDESTYIENGITHEPMTSESLLQFPQTVPAGHIFVLGDNREVSEDSRFEAVGMVDERYILGKAELVLFPISRFGRIGS</sequence>